<evidence type="ECO:0000313" key="1">
    <source>
        <dbReference type="EMBL" id="TFK76196.1"/>
    </source>
</evidence>
<evidence type="ECO:0000313" key="2">
    <source>
        <dbReference type="Proteomes" id="UP000308600"/>
    </source>
</evidence>
<protein>
    <submittedName>
        <fullName evidence="1">Uncharacterized protein</fullName>
    </submittedName>
</protein>
<sequence>MLFKFSTTDLLSTALVDVATGHRAYNIDTVLLSDSEDSGFTRLESPTPKLTTLSFSSTSSSFLSERSSRPLPPPDAERHRTTIADAAGRILAHITWTGRQPDITIGDEHVGDLTKLFGSSTVRFMPKILAVPTRFNTEYVWNATPTSLTLIDYDTEQVKGMFHQDVLRIPSSLKQKASLPSLKRSKSFVRTHVSGVGQNYLEFEPTPLVEPVEIIISFIMMEILRRGRFDLTPYEFRRPKFWRLQEARDLVLKQLRRGTI</sequence>
<gene>
    <name evidence="1" type="ORF">BDN72DRAFT_891287</name>
</gene>
<name>A0ACD3BE22_9AGAR</name>
<reference evidence="1 2" key="1">
    <citation type="journal article" date="2019" name="Nat. Ecol. Evol.">
        <title>Megaphylogeny resolves global patterns of mushroom evolution.</title>
        <authorList>
            <person name="Varga T."/>
            <person name="Krizsan K."/>
            <person name="Foldi C."/>
            <person name="Dima B."/>
            <person name="Sanchez-Garcia M."/>
            <person name="Sanchez-Ramirez S."/>
            <person name="Szollosi G.J."/>
            <person name="Szarkandi J.G."/>
            <person name="Papp V."/>
            <person name="Albert L."/>
            <person name="Andreopoulos W."/>
            <person name="Angelini C."/>
            <person name="Antonin V."/>
            <person name="Barry K.W."/>
            <person name="Bougher N.L."/>
            <person name="Buchanan P."/>
            <person name="Buyck B."/>
            <person name="Bense V."/>
            <person name="Catcheside P."/>
            <person name="Chovatia M."/>
            <person name="Cooper J."/>
            <person name="Damon W."/>
            <person name="Desjardin D."/>
            <person name="Finy P."/>
            <person name="Geml J."/>
            <person name="Haridas S."/>
            <person name="Hughes K."/>
            <person name="Justo A."/>
            <person name="Karasinski D."/>
            <person name="Kautmanova I."/>
            <person name="Kiss B."/>
            <person name="Kocsube S."/>
            <person name="Kotiranta H."/>
            <person name="LaButti K.M."/>
            <person name="Lechner B.E."/>
            <person name="Liimatainen K."/>
            <person name="Lipzen A."/>
            <person name="Lukacs Z."/>
            <person name="Mihaltcheva S."/>
            <person name="Morgado L.N."/>
            <person name="Niskanen T."/>
            <person name="Noordeloos M.E."/>
            <person name="Ohm R.A."/>
            <person name="Ortiz-Santana B."/>
            <person name="Ovrebo C."/>
            <person name="Racz N."/>
            <person name="Riley R."/>
            <person name="Savchenko A."/>
            <person name="Shiryaev A."/>
            <person name="Soop K."/>
            <person name="Spirin V."/>
            <person name="Szebenyi C."/>
            <person name="Tomsovsky M."/>
            <person name="Tulloss R.E."/>
            <person name="Uehling J."/>
            <person name="Grigoriev I.V."/>
            <person name="Vagvolgyi C."/>
            <person name="Papp T."/>
            <person name="Martin F.M."/>
            <person name="Miettinen O."/>
            <person name="Hibbett D.S."/>
            <person name="Nagy L.G."/>
        </authorList>
    </citation>
    <scope>NUCLEOTIDE SEQUENCE [LARGE SCALE GENOMIC DNA]</scope>
    <source>
        <strain evidence="1 2">NL-1719</strain>
    </source>
</reference>
<dbReference type="Proteomes" id="UP000308600">
    <property type="component" value="Unassembled WGS sequence"/>
</dbReference>
<organism evidence="1 2">
    <name type="scientific">Pluteus cervinus</name>
    <dbReference type="NCBI Taxonomy" id="181527"/>
    <lineage>
        <taxon>Eukaryota</taxon>
        <taxon>Fungi</taxon>
        <taxon>Dikarya</taxon>
        <taxon>Basidiomycota</taxon>
        <taxon>Agaricomycotina</taxon>
        <taxon>Agaricomycetes</taxon>
        <taxon>Agaricomycetidae</taxon>
        <taxon>Agaricales</taxon>
        <taxon>Pluteineae</taxon>
        <taxon>Pluteaceae</taxon>
        <taxon>Pluteus</taxon>
    </lineage>
</organism>
<keyword evidence="2" id="KW-1185">Reference proteome</keyword>
<proteinExistence type="predicted"/>
<accession>A0ACD3BE22</accession>
<dbReference type="EMBL" id="ML208260">
    <property type="protein sequence ID" value="TFK76196.1"/>
    <property type="molecule type" value="Genomic_DNA"/>
</dbReference>